<dbReference type="EMBL" id="UINC01089423">
    <property type="protein sequence ID" value="SVC40507.1"/>
    <property type="molecule type" value="Genomic_DNA"/>
</dbReference>
<organism evidence="2">
    <name type="scientific">marine metagenome</name>
    <dbReference type="NCBI Taxonomy" id="408172"/>
    <lineage>
        <taxon>unclassified sequences</taxon>
        <taxon>metagenomes</taxon>
        <taxon>ecological metagenomes</taxon>
    </lineage>
</organism>
<keyword evidence="1" id="KW-1133">Transmembrane helix</keyword>
<evidence type="ECO:0000313" key="2">
    <source>
        <dbReference type="EMBL" id="SVC40507.1"/>
    </source>
</evidence>
<reference evidence="2" key="1">
    <citation type="submission" date="2018-05" db="EMBL/GenBank/DDBJ databases">
        <authorList>
            <person name="Lanie J.A."/>
            <person name="Ng W.-L."/>
            <person name="Kazmierczak K.M."/>
            <person name="Andrzejewski T.M."/>
            <person name="Davidsen T.M."/>
            <person name="Wayne K.J."/>
            <person name="Tettelin H."/>
            <person name="Glass J.I."/>
            <person name="Rusch D."/>
            <person name="Podicherti R."/>
            <person name="Tsui H.-C.T."/>
            <person name="Winkler M.E."/>
        </authorList>
    </citation>
    <scope>NUCLEOTIDE SEQUENCE</scope>
</reference>
<name>A0A382LYR3_9ZZZZ</name>
<keyword evidence="1" id="KW-0812">Transmembrane</keyword>
<feature type="non-terminal residue" evidence="2">
    <location>
        <position position="53"/>
    </location>
</feature>
<evidence type="ECO:0000256" key="1">
    <source>
        <dbReference type="SAM" id="Phobius"/>
    </source>
</evidence>
<keyword evidence="1" id="KW-0472">Membrane</keyword>
<proteinExistence type="predicted"/>
<accession>A0A382LYR3</accession>
<dbReference type="AlphaFoldDB" id="A0A382LYR3"/>
<gene>
    <name evidence="2" type="ORF">METZ01_LOCUS293361</name>
</gene>
<protein>
    <submittedName>
        <fullName evidence="2">Uncharacterized protein</fullName>
    </submittedName>
</protein>
<sequence>MKPFTVIAIVVFTLVSLFHLLRYTLGWEVVVNSVTMPLWVSIFGFIIPGVLAF</sequence>
<feature type="transmembrane region" description="Helical" evidence="1">
    <location>
        <begin position="36"/>
        <end position="52"/>
    </location>
</feature>